<evidence type="ECO:0000259" key="2">
    <source>
        <dbReference type="Pfam" id="PF25990"/>
    </source>
</evidence>
<keyword evidence="1" id="KW-0175">Coiled coil</keyword>
<accession>A0ABW5VCV3</accession>
<feature type="domain" description="YknX-like beta-barrel" evidence="2">
    <location>
        <begin position="214"/>
        <end position="291"/>
    </location>
</feature>
<comment type="caution">
    <text evidence="3">The sequence shown here is derived from an EMBL/GenBank/DDBJ whole genome shotgun (WGS) entry which is preliminary data.</text>
</comment>
<dbReference type="Proteomes" id="UP001597532">
    <property type="component" value="Unassembled WGS sequence"/>
</dbReference>
<reference evidence="4" key="1">
    <citation type="journal article" date="2019" name="Int. J. Syst. Evol. Microbiol.">
        <title>The Global Catalogue of Microorganisms (GCM) 10K type strain sequencing project: providing services to taxonomists for standard genome sequencing and annotation.</title>
        <authorList>
            <consortium name="The Broad Institute Genomics Platform"/>
            <consortium name="The Broad Institute Genome Sequencing Center for Infectious Disease"/>
            <person name="Wu L."/>
            <person name="Ma J."/>
        </authorList>
    </citation>
    <scope>NUCLEOTIDE SEQUENCE [LARGE SCALE GENOMIC DNA]</scope>
    <source>
        <strain evidence="4">KCTC 52924</strain>
    </source>
</reference>
<dbReference type="RefSeq" id="WP_251806854.1">
    <property type="nucleotide sequence ID" value="NZ_CP166679.1"/>
</dbReference>
<name>A0ABW5VCV3_9FLAO</name>
<evidence type="ECO:0000256" key="1">
    <source>
        <dbReference type="SAM" id="Coils"/>
    </source>
</evidence>
<evidence type="ECO:0000313" key="4">
    <source>
        <dbReference type="Proteomes" id="UP001597532"/>
    </source>
</evidence>
<gene>
    <name evidence="3" type="ORF">ACFS1K_03105</name>
</gene>
<dbReference type="PANTHER" id="PTHR30469">
    <property type="entry name" value="MULTIDRUG RESISTANCE PROTEIN MDTA"/>
    <property type="match status" value="1"/>
</dbReference>
<dbReference type="Gene3D" id="2.40.30.170">
    <property type="match status" value="1"/>
</dbReference>
<evidence type="ECO:0000313" key="3">
    <source>
        <dbReference type="EMBL" id="MFD2788744.1"/>
    </source>
</evidence>
<dbReference type="EMBL" id="JBHUOK010000004">
    <property type="protein sequence ID" value="MFD2788744.1"/>
    <property type="molecule type" value="Genomic_DNA"/>
</dbReference>
<organism evidence="3 4">
    <name type="scientific">Arenibacter antarcticus</name>
    <dbReference type="NCBI Taxonomy" id="2040469"/>
    <lineage>
        <taxon>Bacteria</taxon>
        <taxon>Pseudomonadati</taxon>
        <taxon>Bacteroidota</taxon>
        <taxon>Flavobacteriia</taxon>
        <taxon>Flavobacteriales</taxon>
        <taxon>Flavobacteriaceae</taxon>
        <taxon>Arenibacter</taxon>
    </lineage>
</organism>
<protein>
    <submittedName>
        <fullName evidence="3">HlyD family secretion protein</fullName>
    </submittedName>
</protein>
<dbReference type="SUPFAM" id="SSF111369">
    <property type="entry name" value="HlyD-like secretion proteins"/>
    <property type="match status" value="1"/>
</dbReference>
<dbReference type="Pfam" id="PF25990">
    <property type="entry name" value="Beta-barrel_YknX"/>
    <property type="match status" value="1"/>
</dbReference>
<sequence length="300" mass="33631">MKRLQKVTIPLLIVLLWSCNGTGDKADGYGNFEATETTVSAEANGKLLSFQVEEGAVLDLNAIVGVIDTVQLSLKKEQLMASKNTIFSKSRNVLSQRDVLREQLKIAQHDKNRIESLIKENAGTQKQLDDINGQLDILKQQIRSVESQNLPIVNEVKGIEIQIQQIEDQLQKSIITNPVKGTVLVKYAEPHEITTFGRPLYKIADLDQMTLRVYISENQLANIHIGQEVRVKIDAGEAMQSYSGKITWVSETAEFTPKIIQTKEERVNLVYAVKINVKNDGNLKIGMPAEMWISTTTEKE</sequence>
<keyword evidence="4" id="KW-1185">Reference proteome</keyword>
<feature type="coiled-coil region" evidence="1">
    <location>
        <begin position="97"/>
        <end position="148"/>
    </location>
</feature>
<dbReference type="InterPro" id="IPR058636">
    <property type="entry name" value="Beta-barrel_YknX"/>
</dbReference>
<proteinExistence type="predicted"/>